<dbReference type="InterPro" id="IPR000917">
    <property type="entry name" value="Sulfatase_N"/>
</dbReference>
<evidence type="ECO:0000256" key="7">
    <source>
        <dbReference type="SAM" id="MobiDB-lite"/>
    </source>
</evidence>
<evidence type="ECO:0000256" key="3">
    <source>
        <dbReference type="ARBA" id="ARBA00022475"/>
    </source>
</evidence>
<dbReference type="Pfam" id="PF00884">
    <property type="entry name" value="Sulfatase"/>
    <property type="match status" value="1"/>
</dbReference>
<keyword evidence="3" id="KW-1003">Cell membrane</keyword>
<protein>
    <submittedName>
        <fullName evidence="9">LTA synthase family protein</fullName>
    </submittedName>
</protein>
<feature type="compositionally biased region" description="Polar residues" evidence="7">
    <location>
        <begin position="57"/>
        <end position="83"/>
    </location>
</feature>
<dbReference type="AlphaFoldDB" id="A0A9D1AAW7"/>
<dbReference type="SUPFAM" id="SSF53649">
    <property type="entry name" value="Alkaline phosphatase-like"/>
    <property type="match status" value="1"/>
</dbReference>
<proteinExistence type="predicted"/>
<reference evidence="9" key="2">
    <citation type="journal article" date="2021" name="PeerJ">
        <title>Extensive microbial diversity within the chicken gut microbiome revealed by metagenomics and culture.</title>
        <authorList>
            <person name="Gilroy R."/>
            <person name="Ravi A."/>
            <person name="Getino M."/>
            <person name="Pursley I."/>
            <person name="Horton D.L."/>
            <person name="Alikhan N.F."/>
            <person name="Baker D."/>
            <person name="Gharbi K."/>
            <person name="Hall N."/>
            <person name="Watson M."/>
            <person name="Adriaenssens E.M."/>
            <person name="Foster-Nyarko E."/>
            <person name="Jarju S."/>
            <person name="Secka A."/>
            <person name="Antonio M."/>
            <person name="Oren A."/>
            <person name="Chaudhuri R.R."/>
            <person name="La Ragione R."/>
            <person name="Hildebrand F."/>
            <person name="Pallen M.J."/>
        </authorList>
    </citation>
    <scope>NUCLEOTIDE SEQUENCE</scope>
    <source>
        <strain evidence="9">ChiSjej4B22-8148</strain>
    </source>
</reference>
<feature type="domain" description="Sulfatase N-terminal" evidence="8">
    <location>
        <begin position="105"/>
        <end position="390"/>
    </location>
</feature>
<dbReference type="EMBL" id="DVGK01000058">
    <property type="protein sequence ID" value="HIR13265.1"/>
    <property type="molecule type" value="Genomic_DNA"/>
</dbReference>
<comment type="caution">
    <text evidence="9">The sequence shown here is derived from an EMBL/GenBank/DDBJ whole genome shotgun (WGS) entry which is preliminary data.</text>
</comment>
<dbReference type="GO" id="GO:0005886">
    <property type="term" value="C:plasma membrane"/>
    <property type="evidence" value="ECO:0007669"/>
    <property type="project" value="UniProtKB-SubCell"/>
</dbReference>
<evidence type="ECO:0000256" key="5">
    <source>
        <dbReference type="ARBA" id="ARBA00022989"/>
    </source>
</evidence>
<dbReference type="Gene3D" id="3.40.720.10">
    <property type="entry name" value="Alkaline Phosphatase, subunit A"/>
    <property type="match status" value="1"/>
</dbReference>
<evidence type="ECO:0000256" key="1">
    <source>
        <dbReference type="ARBA" id="ARBA00004651"/>
    </source>
</evidence>
<gene>
    <name evidence="9" type="ORF">IAB31_05000</name>
</gene>
<sequence>MSEPEEYSQESVNAVLEQMQAAEESREQQVSADADSQEAEEGLTVQMVCAPTEDGSSRGTGSASLIKNTRVQTASGETEISEASSDETEIREASLNEQEAAEEAPNIICVLLESFVDPEQINFLELSEDPVPYFRYLSENYSTGYLDVPVVGAGTANTEFEVLTGMGMQFFGLGEYPYKTILKETNCESIASDLSELGYGTHVVHNNGANFYSRMNAFSMMGFDTFTSKEMMDIREYTPLGTWPTDDILIGEVEKALDYTPDQPDFVYTITVQTHGDYPTEKVLEDPAIQVSGAESEGKNYAWEYYVNMLHEEDQFIENLIDMLSQRDEKTIVVLFGDHLPTMGLTEEDMATGSLFLTQYITWDNFGLEREEKDLTSYQLLAEILDRLGIHTGTMFTYHQNRDSYGSEEEYQKGMELLQYDILYGEHYVYNGENPYPASDLEMGTQDVVVDQVYETDEYYYLLGDNFTRWSRIYIDGEKISTSCLSSKMLRFKKNKMKEGINHIVVQQMGSSNTVLRTSNEILYYRGTENE</sequence>
<comment type="pathway">
    <text evidence="2">Cell wall biogenesis; lipoteichoic acid biosynthesis.</text>
</comment>
<dbReference type="InterPro" id="IPR050448">
    <property type="entry name" value="OpgB/LTA_synthase_biosynth"/>
</dbReference>
<comment type="subcellular location">
    <subcellularLocation>
        <location evidence="1">Cell membrane</location>
        <topology evidence="1">Multi-pass membrane protein</topology>
    </subcellularLocation>
</comment>
<reference evidence="9" key="1">
    <citation type="submission" date="2020-10" db="EMBL/GenBank/DDBJ databases">
        <authorList>
            <person name="Gilroy R."/>
        </authorList>
    </citation>
    <scope>NUCLEOTIDE SEQUENCE</scope>
    <source>
        <strain evidence="9">ChiSjej4B22-8148</strain>
    </source>
</reference>
<evidence type="ECO:0000256" key="6">
    <source>
        <dbReference type="ARBA" id="ARBA00023136"/>
    </source>
</evidence>
<evidence type="ECO:0000313" key="9">
    <source>
        <dbReference type="EMBL" id="HIR13265.1"/>
    </source>
</evidence>
<dbReference type="Proteomes" id="UP000886757">
    <property type="component" value="Unassembled WGS sequence"/>
</dbReference>
<evidence type="ECO:0000256" key="2">
    <source>
        <dbReference type="ARBA" id="ARBA00004936"/>
    </source>
</evidence>
<accession>A0A9D1AAW7</accession>
<organism evidence="9 10">
    <name type="scientific">Candidatus Choladousia intestinavium</name>
    <dbReference type="NCBI Taxonomy" id="2840727"/>
    <lineage>
        <taxon>Bacteria</taxon>
        <taxon>Bacillati</taxon>
        <taxon>Bacillota</taxon>
        <taxon>Clostridia</taxon>
        <taxon>Lachnospirales</taxon>
        <taxon>Lachnospiraceae</taxon>
        <taxon>Lachnospiraceae incertae sedis</taxon>
        <taxon>Candidatus Choladousia</taxon>
    </lineage>
</organism>
<feature type="region of interest" description="Disordered" evidence="7">
    <location>
        <begin position="1"/>
        <end position="99"/>
    </location>
</feature>
<evidence type="ECO:0000256" key="4">
    <source>
        <dbReference type="ARBA" id="ARBA00022692"/>
    </source>
</evidence>
<dbReference type="PANTHER" id="PTHR47371">
    <property type="entry name" value="LIPOTEICHOIC ACID SYNTHASE"/>
    <property type="match status" value="1"/>
</dbReference>
<dbReference type="InterPro" id="IPR017850">
    <property type="entry name" value="Alkaline_phosphatase_core_sf"/>
</dbReference>
<keyword evidence="6" id="KW-0472">Membrane</keyword>
<evidence type="ECO:0000313" key="10">
    <source>
        <dbReference type="Proteomes" id="UP000886757"/>
    </source>
</evidence>
<dbReference type="PANTHER" id="PTHR47371:SF3">
    <property type="entry name" value="PHOSPHOGLYCEROL TRANSFERASE I"/>
    <property type="match status" value="1"/>
</dbReference>
<dbReference type="CDD" id="cd16015">
    <property type="entry name" value="LTA_synthase"/>
    <property type="match status" value="1"/>
</dbReference>
<keyword evidence="5" id="KW-1133">Transmembrane helix</keyword>
<keyword evidence="4" id="KW-0812">Transmembrane</keyword>
<name>A0A9D1AAW7_9FIRM</name>
<evidence type="ECO:0000259" key="8">
    <source>
        <dbReference type="Pfam" id="PF00884"/>
    </source>
</evidence>